<dbReference type="Proteomes" id="UP000255508">
    <property type="component" value="Unassembled WGS sequence"/>
</dbReference>
<gene>
    <name evidence="1" type="ORF">DIZ79_14255</name>
</gene>
<accession>A0A370DUE6</accession>
<reference evidence="1 2" key="1">
    <citation type="journal article" date="2018" name="ISME J.">
        <title>Endosymbiont genomes yield clues of tubeworm success.</title>
        <authorList>
            <person name="Li Y."/>
            <person name="Liles M.R."/>
            <person name="Halanych K.M."/>
        </authorList>
    </citation>
    <scope>NUCLEOTIDE SEQUENCE [LARGE SCALE GENOMIC DNA]</scope>
    <source>
        <strain evidence="1">A1422</strain>
    </source>
</reference>
<name>A0A370DUE6_9GAMM</name>
<dbReference type="Pfam" id="PF13366">
    <property type="entry name" value="PDDEXK_3"/>
    <property type="match status" value="1"/>
</dbReference>
<sequence length="125" mass="14150">MDENLLANRVIGAAIEIHKSLGPGMLESVCQRCLARELELRRIEFFREYSVSLSYKGLCIEQAFRADFLVGKGLVLELKVVDVVSQVHKSQLLTYLKWSDCRLGLLLNFGAPSMRMGIHRVVNNL</sequence>
<dbReference type="EMBL" id="QFXD01000243">
    <property type="protein sequence ID" value="RDH88873.1"/>
    <property type="molecule type" value="Genomic_DNA"/>
</dbReference>
<evidence type="ECO:0000313" key="1">
    <source>
        <dbReference type="EMBL" id="RDH88873.1"/>
    </source>
</evidence>
<dbReference type="InterPro" id="IPR026350">
    <property type="entry name" value="GxxExxY"/>
</dbReference>
<organism evidence="1 2">
    <name type="scientific">endosymbiont of Lamellibrachia luymesi</name>
    <dbReference type="NCBI Taxonomy" id="2200907"/>
    <lineage>
        <taxon>Bacteria</taxon>
        <taxon>Pseudomonadati</taxon>
        <taxon>Pseudomonadota</taxon>
        <taxon>Gammaproteobacteria</taxon>
        <taxon>sulfur-oxidizing symbionts</taxon>
    </lineage>
</organism>
<proteinExistence type="predicted"/>
<dbReference type="AlphaFoldDB" id="A0A370DUE6"/>
<comment type="caution">
    <text evidence="1">The sequence shown here is derived from an EMBL/GenBank/DDBJ whole genome shotgun (WGS) entry which is preliminary data.</text>
</comment>
<dbReference type="NCBIfam" id="TIGR04256">
    <property type="entry name" value="GxxExxY"/>
    <property type="match status" value="1"/>
</dbReference>
<evidence type="ECO:0000313" key="2">
    <source>
        <dbReference type="Proteomes" id="UP000255508"/>
    </source>
</evidence>
<protein>
    <submittedName>
        <fullName evidence="1">GxxExxY protein</fullName>
    </submittedName>
</protein>